<dbReference type="SUPFAM" id="SSF56112">
    <property type="entry name" value="Protein kinase-like (PK-like)"/>
    <property type="match status" value="1"/>
</dbReference>
<dbReference type="PANTHER" id="PTHR48006:SF72">
    <property type="entry name" value="LRR RECEPTOR-LIKE SERINE_THREONINE-PROTEIN KINASE RFK1-RELATED"/>
    <property type="match status" value="1"/>
</dbReference>
<proteinExistence type="predicted"/>
<sequence>MQTVNFFELLLVALICFKLLGISHESKLPQDEVHALQEITRTMGANNWKFNESCGIDTVGVTQEHSPVSEMRRLDCDCRFENNTVCHVVKMTLKRLSLPGTLPPQLVKLSYLREIDFAYNLFTGTIPKEWASMNLTSISLLVNQLSGEIPRHLGNITTLTYLTLEANHFSGVIPPELGSLINLQALVLSSNQLTGSLPGTLALLQNLTDFRINDNNFNGTMPNFIQNWKLLERLEMHSSGLKGPIPSNISLLENLVQLRISDIDSPSQGFPLLENMPDIETLVLRNCNLTGEIPSYVWTITKLITLDVSFNKLVGRIPPVINTRRLRYMYLTGNMLSGNVPEILKGGSSIDLSYNNFTWQGPEQPACQDNMNLNLNLFRSFKKKNKLEEYVLCLKNFSCQRYSTCLHINSGGVDVKVTENKGEILYLGDGDVRGGAATYYYSKSDNWGFSSTGDFMDDFNSQNIRYTVSLPSSNLPELYSTARKSPLSLTYFHNCMENGNYTVNLHFSEIQFTSDNTYTSLGRRIFNIYVQEQLNRKDFNIESETNVARKPLVLPIYNVSVTNHVLEIRFEWAGKGTTRIPDIGVYGPIVSALSIASDSRPCPNSGENSAVTKFIAIGIAALCIVLFVAGIIWWKGCFREKLQKTEDIQTGTFSIKLMRAATNDFSYDNKIGEGGFGPVYKGQLPDGTVIAVKQLSSMSRQGNREFLNEIGLISCLHHPNLVKLYGSCIEGDQLLLVYEYMENNNLARALFGNENNQINLDWPTRVRICIGVAKGLAFLHEESRLKIVHRDIKATNVLLDGNLDPKISDFGLAKLNEGEKTHMTTRVAGTIGYMAPEYALWGHLTYKADVYSFGVLALEIVTGKSNNNYMPNDGAVCLLEWACQLQQSGKLMELVDERIGSNVSESEAEKVLKVALLCTNASPSIRPTMSKVVNMLEGKMEIPNIVPEPGAYNEDVRFKALRDLNKWSRQSVDGGQTQSSSASLHTFSLESGNTLTGCSMDDQLVHNTEISPSKGSSTPP</sequence>
<evidence type="ECO:0000256" key="9">
    <source>
        <dbReference type="ARBA" id="ARBA00022737"/>
    </source>
</evidence>
<evidence type="ECO:0000256" key="14">
    <source>
        <dbReference type="ARBA" id="ARBA00023136"/>
    </source>
</evidence>
<evidence type="ECO:0000256" key="18">
    <source>
        <dbReference type="ARBA" id="ARBA00048679"/>
    </source>
</evidence>
<accession>A0AAE1JMW6</accession>
<dbReference type="FunFam" id="1.10.510.10:FF:000044">
    <property type="entry name" value="Putative LRR receptor-like serine/threonine-protein kinase"/>
    <property type="match status" value="1"/>
</dbReference>
<organism evidence="22 23">
    <name type="scientific">Acacia crassicarpa</name>
    <name type="common">northern wattle</name>
    <dbReference type="NCBI Taxonomy" id="499986"/>
    <lineage>
        <taxon>Eukaryota</taxon>
        <taxon>Viridiplantae</taxon>
        <taxon>Streptophyta</taxon>
        <taxon>Embryophyta</taxon>
        <taxon>Tracheophyta</taxon>
        <taxon>Spermatophyta</taxon>
        <taxon>Magnoliopsida</taxon>
        <taxon>eudicotyledons</taxon>
        <taxon>Gunneridae</taxon>
        <taxon>Pentapetalae</taxon>
        <taxon>rosids</taxon>
        <taxon>fabids</taxon>
        <taxon>Fabales</taxon>
        <taxon>Fabaceae</taxon>
        <taxon>Caesalpinioideae</taxon>
        <taxon>mimosoid clade</taxon>
        <taxon>Acacieae</taxon>
        <taxon>Acacia</taxon>
    </lineage>
</organism>
<evidence type="ECO:0000256" key="12">
    <source>
        <dbReference type="ARBA" id="ARBA00022840"/>
    </source>
</evidence>
<dbReference type="InterPro" id="IPR032675">
    <property type="entry name" value="LRR_dom_sf"/>
</dbReference>
<keyword evidence="4" id="KW-0597">Phosphoprotein</keyword>
<evidence type="ECO:0000256" key="5">
    <source>
        <dbReference type="ARBA" id="ARBA00022614"/>
    </source>
</evidence>
<evidence type="ECO:0000256" key="13">
    <source>
        <dbReference type="ARBA" id="ARBA00022989"/>
    </source>
</evidence>
<keyword evidence="6" id="KW-0808">Transferase</keyword>
<keyword evidence="14 19" id="KW-0472">Membrane</keyword>
<dbReference type="GO" id="GO:0004674">
    <property type="term" value="F:protein serine/threonine kinase activity"/>
    <property type="evidence" value="ECO:0007669"/>
    <property type="project" value="UniProtKB-KW"/>
</dbReference>
<keyword evidence="7 19" id="KW-0812">Transmembrane</keyword>
<comment type="caution">
    <text evidence="22">The sequence shown here is derived from an EMBL/GenBank/DDBJ whole genome shotgun (WGS) entry which is preliminary data.</text>
</comment>
<dbReference type="Gene3D" id="3.80.10.10">
    <property type="entry name" value="Ribonuclease Inhibitor"/>
    <property type="match status" value="3"/>
</dbReference>
<comment type="catalytic activity">
    <reaction evidence="17">
        <text>L-threonyl-[protein] + ATP = O-phospho-L-threonyl-[protein] + ADP + H(+)</text>
        <dbReference type="Rhea" id="RHEA:46608"/>
        <dbReference type="Rhea" id="RHEA-COMP:11060"/>
        <dbReference type="Rhea" id="RHEA-COMP:11605"/>
        <dbReference type="ChEBI" id="CHEBI:15378"/>
        <dbReference type="ChEBI" id="CHEBI:30013"/>
        <dbReference type="ChEBI" id="CHEBI:30616"/>
        <dbReference type="ChEBI" id="CHEBI:61977"/>
        <dbReference type="ChEBI" id="CHEBI:456216"/>
        <dbReference type="EC" id="2.7.11.1"/>
    </reaction>
</comment>
<dbReference type="EC" id="2.7.11.1" evidence="2"/>
<evidence type="ECO:0000256" key="3">
    <source>
        <dbReference type="ARBA" id="ARBA00022527"/>
    </source>
</evidence>
<dbReference type="InterPro" id="IPR051824">
    <property type="entry name" value="LRR_Rcpt-Like_S/T_Kinase"/>
</dbReference>
<reference evidence="22" key="1">
    <citation type="submission" date="2023-10" db="EMBL/GenBank/DDBJ databases">
        <title>Chromosome-level genome of the transformable northern wattle, Acacia crassicarpa.</title>
        <authorList>
            <person name="Massaro I."/>
            <person name="Sinha N.R."/>
            <person name="Poethig S."/>
            <person name="Leichty A.R."/>
        </authorList>
    </citation>
    <scope>NUCLEOTIDE SEQUENCE</scope>
    <source>
        <strain evidence="22">Acra3RX</strain>
        <tissue evidence="22">Leaf</tissue>
    </source>
</reference>
<evidence type="ECO:0000256" key="17">
    <source>
        <dbReference type="ARBA" id="ARBA00047899"/>
    </source>
</evidence>
<protein>
    <recommendedName>
        <fullName evidence="2">non-specific serine/threonine protein kinase</fullName>
        <ecNumber evidence="2">2.7.11.1</ecNumber>
    </recommendedName>
</protein>
<evidence type="ECO:0000313" key="22">
    <source>
        <dbReference type="EMBL" id="KAK4271756.1"/>
    </source>
</evidence>
<keyword evidence="8 20" id="KW-0732">Signal</keyword>
<dbReference type="InterPro" id="IPR000719">
    <property type="entry name" value="Prot_kinase_dom"/>
</dbReference>
<keyword evidence="23" id="KW-1185">Reference proteome</keyword>
<keyword evidence="11" id="KW-0418">Kinase</keyword>
<evidence type="ECO:0000256" key="20">
    <source>
        <dbReference type="SAM" id="SignalP"/>
    </source>
</evidence>
<comment type="subcellular location">
    <subcellularLocation>
        <location evidence="1">Membrane</location>
        <topology evidence="1">Single-pass type I membrane protein</topology>
    </subcellularLocation>
</comment>
<evidence type="ECO:0000256" key="6">
    <source>
        <dbReference type="ARBA" id="ARBA00022679"/>
    </source>
</evidence>
<evidence type="ECO:0000256" key="19">
    <source>
        <dbReference type="SAM" id="Phobius"/>
    </source>
</evidence>
<dbReference type="FunFam" id="3.80.10.10:FF:000452">
    <property type="entry name" value="Probable LRR receptor-like serine/threonine-protein kinase RFK1"/>
    <property type="match status" value="1"/>
</dbReference>
<dbReference type="InterPro" id="IPR008271">
    <property type="entry name" value="Ser/Thr_kinase_AS"/>
</dbReference>
<dbReference type="FunFam" id="3.30.200.20:FF:000217">
    <property type="entry name" value="probable LRR receptor-like serine/threonine-protein kinase At1g53430"/>
    <property type="match status" value="1"/>
</dbReference>
<dbReference type="Gene3D" id="1.10.510.10">
    <property type="entry name" value="Transferase(Phosphotransferase) domain 1"/>
    <property type="match status" value="1"/>
</dbReference>
<feature type="transmembrane region" description="Helical" evidence="19">
    <location>
        <begin position="614"/>
        <end position="634"/>
    </location>
</feature>
<evidence type="ECO:0000256" key="4">
    <source>
        <dbReference type="ARBA" id="ARBA00022553"/>
    </source>
</evidence>
<dbReference type="SMART" id="SM00220">
    <property type="entry name" value="S_TKc"/>
    <property type="match status" value="1"/>
</dbReference>
<keyword evidence="10" id="KW-0547">Nucleotide-binding</keyword>
<feature type="chain" id="PRO_5042183388" description="non-specific serine/threonine protein kinase" evidence="20">
    <location>
        <begin position="22"/>
        <end position="1020"/>
    </location>
</feature>
<dbReference type="GO" id="GO:0005524">
    <property type="term" value="F:ATP binding"/>
    <property type="evidence" value="ECO:0007669"/>
    <property type="project" value="UniProtKB-KW"/>
</dbReference>
<keyword evidence="13 19" id="KW-1133">Transmembrane helix</keyword>
<keyword evidence="3" id="KW-0723">Serine/threonine-protein kinase</keyword>
<evidence type="ECO:0000256" key="2">
    <source>
        <dbReference type="ARBA" id="ARBA00012513"/>
    </source>
</evidence>
<evidence type="ECO:0000256" key="15">
    <source>
        <dbReference type="ARBA" id="ARBA00023170"/>
    </source>
</evidence>
<dbReference type="Pfam" id="PF00560">
    <property type="entry name" value="LRR_1"/>
    <property type="match status" value="3"/>
</dbReference>
<dbReference type="SUPFAM" id="SSF52058">
    <property type="entry name" value="L domain-like"/>
    <property type="match status" value="1"/>
</dbReference>
<dbReference type="PANTHER" id="PTHR48006">
    <property type="entry name" value="LEUCINE-RICH REPEAT-CONTAINING PROTEIN DDB_G0281931-RELATED"/>
    <property type="match status" value="1"/>
</dbReference>
<name>A0AAE1JMW6_9FABA</name>
<evidence type="ECO:0000313" key="23">
    <source>
        <dbReference type="Proteomes" id="UP001293593"/>
    </source>
</evidence>
<dbReference type="AlphaFoldDB" id="A0AAE1JMW6"/>
<gene>
    <name evidence="22" type="ORF">QN277_020399</name>
</gene>
<evidence type="ECO:0000256" key="11">
    <source>
        <dbReference type="ARBA" id="ARBA00022777"/>
    </source>
</evidence>
<dbReference type="Gene3D" id="3.30.200.20">
    <property type="entry name" value="Phosphorylase Kinase, domain 1"/>
    <property type="match status" value="1"/>
</dbReference>
<dbReference type="Pfam" id="PF07714">
    <property type="entry name" value="PK_Tyr_Ser-Thr"/>
    <property type="match status" value="1"/>
</dbReference>
<evidence type="ECO:0000256" key="7">
    <source>
        <dbReference type="ARBA" id="ARBA00022692"/>
    </source>
</evidence>
<dbReference type="FunFam" id="3.80.10.10:FF:000433">
    <property type="entry name" value="Putative LRR receptor-like serine/threonine-protein kinase isoform A"/>
    <property type="match status" value="1"/>
</dbReference>
<dbReference type="PROSITE" id="PS00108">
    <property type="entry name" value="PROTEIN_KINASE_ST"/>
    <property type="match status" value="1"/>
</dbReference>
<keyword evidence="16" id="KW-0325">Glycoprotein</keyword>
<dbReference type="Proteomes" id="UP001293593">
    <property type="component" value="Unassembled WGS sequence"/>
</dbReference>
<feature type="signal peptide" evidence="20">
    <location>
        <begin position="1"/>
        <end position="21"/>
    </location>
</feature>
<dbReference type="FunFam" id="3.80.10.10:FF:000874">
    <property type="entry name" value="Probable LRR receptor-like serine/threonine-protein kinase RFK1"/>
    <property type="match status" value="1"/>
</dbReference>
<dbReference type="CDD" id="cd14066">
    <property type="entry name" value="STKc_IRAK"/>
    <property type="match status" value="1"/>
</dbReference>
<dbReference type="GO" id="GO:0016020">
    <property type="term" value="C:membrane"/>
    <property type="evidence" value="ECO:0007669"/>
    <property type="project" value="UniProtKB-SubCell"/>
</dbReference>
<dbReference type="InterPro" id="IPR001611">
    <property type="entry name" value="Leu-rich_rpt"/>
</dbReference>
<dbReference type="PROSITE" id="PS50011">
    <property type="entry name" value="PROTEIN_KINASE_DOM"/>
    <property type="match status" value="1"/>
</dbReference>
<dbReference type="InterPro" id="IPR001245">
    <property type="entry name" value="Ser-Thr/Tyr_kinase_cat_dom"/>
</dbReference>
<evidence type="ECO:0000259" key="21">
    <source>
        <dbReference type="PROSITE" id="PS50011"/>
    </source>
</evidence>
<evidence type="ECO:0000256" key="16">
    <source>
        <dbReference type="ARBA" id="ARBA00023180"/>
    </source>
</evidence>
<comment type="catalytic activity">
    <reaction evidence="18">
        <text>L-seryl-[protein] + ATP = O-phospho-L-seryl-[protein] + ADP + H(+)</text>
        <dbReference type="Rhea" id="RHEA:17989"/>
        <dbReference type="Rhea" id="RHEA-COMP:9863"/>
        <dbReference type="Rhea" id="RHEA-COMP:11604"/>
        <dbReference type="ChEBI" id="CHEBI:15378"/>
        <dbReference type="ChEBI" id="CHEBI:29999"/>
        <dbReference type="ChEBI" id="CHEBI:30616"/>
        <dbReference type="ChEBI" id="CHEBI:83421"/>
        <dbReference type="ChEBI" id="CHEBI:456216"/>
        <dbReference type="EC" id="2.7.11.1"/>
    </reaction>
</comment>
<keyword evidence="9" id="KW-0677">Repeat</keyword>
<keyword evidence="15" id="KW-0675">Receptor</keyword>
<dbReference type="InterPro" id="IPR021720">
    <property type="entry name" value="Malectin_dom"/>
</dbReference>
<keyword evidence="5" id="KW-0433">Leucine-rich repeat</keyword>
<evidence type="ECO:0000256" key="10">
    <source>
        <dbReference type="ARBA" id="ARBA00022741"/>
    </source>
</evidence>
<dbReference type="Pfam" id="PF11721">
    <property type="entry name" value="Malectin"/>
    <property type="match status" value="1"/>
</dbReference>
<keyword evidence="12" id="KW-0067">ATP-binding</keyword>
<feature type="domain" description="Protein kinase" evidence="21">
    <location>
        <begin position="665"/>
        <end position="945"/>
    </location>
</feature>
<dbReference type="EMBL" id="JAWXYG010000005">
    <property type="protein sequence ID" value="KAK4271756.1"/>
    <property type="molecule type" value="Genomic_DNA"/>
</dbReference>
<dbReference type="FunFam" id="2.60.120.430:FF:000004">
    <property type="entry name" value="Putative leucine-rich repeat receptor-like serine/threonine-protein kinase"/>
    <property type="match status" value="1"/>
</dbReference>
<dbReference type="Gene3D" id="2.60.120.430">
    <property type="entry name" value="Galactose-binding lectin"/>
    <property type="match status" value="1"/>
</dbReference>
<evidence type="ECO:0000256" key="8">
    <source>
        <dbReference type="ARBA" id="ARBA00022729"/>
    </source>
</evidence>
<dbReference type="InterPro" id="IPR011009">
    <property type="entry name" value="Kinase-like_dom_sf"/>
</dbReference>
<evidence type="ECO:0000256" key="1">
    <source>
        <dbReference type="ARBA" id="ARBA00004479"/>
    </source>
</evidence>